<dbReference type="InterPro" id="IPR009057">
    <property type="entry name" value="Homeodomain-like_sf"/>
</dbReference>
<reference evidence="4 5" key="1">
    <citation type="journal article" date="2012" name="BMC Genomics">
        <title>Genomic sequence analysis and characterization of Sneathia amnii sp. nov.</title>
        <authorList>
            <consortium name="Vaginal Microbiome Consortium (additional members)"/>
            <person name="Harwich M.D.Jr."/>
            <person name="Serrano M.G."/>
            <person name="Fettweis J.M."/>
            <person name="Alves J.M."/>
            <person name="Reimers M.A."/>
            <person name="Buck G.A."/>
            <person name="Jefferson K.K."/>
        </authorList>
    </citation>
    <scope>NUCLEOTIDE SEQUENCE [LARGE SCALE GENOMIC DNA]</scope>
    <source>
        <strain evidence="4 5">SN35</strain>
    </source>
</reference>
<evidence type="ECO:0000313" key="5">
    <source>
        <dbReference type="Proteomes" id="UP000033103"/>
    </source>
</evidence>
<proteinExistence type="predicted"/>
<dbReference type="PATRIC" id="fig|1069640.6.peg.810"/>
<dbReference type="HOGENOM" id="CLU_069356_45_2_0"/>
<evidence type="ECO:0000256" key="1">
    <source>
        <dbReference type="ARBA" id="ARBA00023125"/>
    </source>
</evidence>
<evidence type="ECO:0000313" key="4">
    <source>
        <dbReference type="EMBL" id="AKC95685.1"/>
    </source>
</evidence>
<dbReference type="InterPro" id="IPR001647">
    <property type="entry name" value="HTH_TetR"/>
</dbReference>
<dbReference type="InterPro" id="IPR050624">
    <property type="entry name" value="HTH-type_Tx_Regulator"/>
</dbReference>
<evidence type="ECO:0000256" key="2">
    <source>
        <dbReference type="PROSITE-ProRule" id="PRU00335"/>
    </source>
</evidence>
<dbReference type="Pfam" id="PF00440">
    <property type="entry name" value="TetR_N"/>
    <property type="match status" value="1"/>
</dbReference>
<dbReference type="EMBL" id="CP011280">
    <property type="protein sequence ID" value="AKC95685.1"/>
    <property type="molecule type" value="Genomic_DNA"/>
</dbReference>
<keyword evidence="1 2" id="KW-0238">DNA-binding</keyword>
<dbReference type="PANTHER" id="PTHR43479:SF11">
    <property type="entry name" value="ACREF_ENVCD OPERON REPRESSOR-RELATED"/>
    <property type="match status" value="1"/>
</dbReference>
<dbReference type="Proteomes" id="UP000033103">
    <property type="component" value="Chromosome"/>
</dbReference>
<dbReference type="OrthoDB" id="92787at2"/>
<dbReference type="SUPFAM" id="SSF46689">
    <property type="entry name" value="Homeodomain-like"/>
    <property type="match status" value="1"/>
</dbReference>
<evidence type="ECO:0000259" key="3">
    <source>
        <dbReference type="PROSITE" id="PS50977"/>
    </source>
</evidence>
<dbReference type="PANTHER" id="PTHR43479">
    <property type="entry name" value="ACREF/ENVCD OPERON REPRESSOR-RELATED"/>
    <property type="match status" value="1"/>
</dbReference>
<protein>
    <recommendedName>
        <fullName evidence="3">HTH tetR-type domain-containing protein</fullName>
    </recommendedName>
</protein>
<dbReference type="KEGG" id="sns:VC03_04095"/>
<sequence length="186" mass="22785">MPKATFFNLSNEKRKKIVKVLTEEFEKKNIQEATVKEIVQKLGIARGSFYQYFETLEESYFYILELKTADLHKSFMNLLVKYGDIYDVLEEYGEKIVEIIFDKSCYNLYKNRYLLWNEKINRQWEEYKQKNMINLIEVRNTDELLYISALMHSLISRSYIEKWDKDKFLEKYKKYVRWIREGVRDE</sequence>
<keyword evidence="5" id="KW-1185">Reference proteome</keyword>
<dbReference type="GO" id="GO:0003677">
    <property type="term" value="F:DNA binding"/>
    <property type="evidence" value="ECO:0007669"/>
    <property type="project" value="UniProtKB-UniRule"/>
</dbReference>
<feature type="domain" description="HTH tetR-type" evidence="3">
    <location>
        <begin position="11"/>
        <end position="71"/>
    </location>
</feature>
<organism evidence="4 5">
    <name type="scientific">Sneathia vaginalis</name>
    <dbReference type="NCBI Taxonomy" id="187101"/>
    <lineage>
        <taxon>Bacteria</taxon>
        <taxon>Fusobacteriati</taxon>
        <taxon>Fusobacteriota</taxon>
        <taxon>Fusobacteriia</taxon>
        <taxon>Fusobacteriales</taxon>
        <taxon>Leptotrichiaceae</taxon>
        <taxon>Sneathia</taxon>
    </lineage>
</organism>
<dbReference type="Pfam" id="PF21626">
    <property type="entry name" value="TetR-C_39"/>
    <property type="match status" value="1"/>
</dbReference>
<feature type="DNA-binding region" description="H-T-H motif" evidence="2">
    <location>
        <begin position="34"/>
        <end position="53"/>
    </location>
</feature>
<gene>
    <name evidence="4" type="ORF">VC03_04095</name>
</gene>
<dbReference type="RefSeq" id="WP_046328791.1">
    <property type="nucleotide sequence ID" value="NZ_CP011280.1"/>
</dbReference>
<dbReference type="PROSITE" id="PS50977">
    <property type="entry name" value="HTH_TETR_2"/>
    <property type="match status" value="1"/>
</dbReference>
<dbReference type="STRING" id="187101.VC03_04095"/>
<dbReference type="AlphaFoldDB" id="A0A0E3ZB88"/>
<dbReference type="InterPro" id="IPR049443">
    <property type="entry name" value="TetR_YgfC-like_C"/>
</dbReference>
<accession>A0A0E3ZB88</accession>
<dbReference type="Gene3D" id="1.10.357.10">
    <property type="entry name" value="Tetracycline Repressor, domain 2"/>
    <property type="match status" value="1"/>
</dbReference>
<name>A0A0E3ZB88_9FUSO</name>